<dbReference type="InParanoid" id="G8JTE0"/>
<dbReference type="AlphaFoldDB" id="G8JTE0"/>
<evidence type="ECO:0000259" key="4">
    <source>
        <dbReference type="Pfam" id="PF20778"/>
    </source>
</evidence>
<dbReference type="STRING" id="931890.G8JTE0"/>
<feature type="domain" description="SLS1 first KH" evidence="1">
    <location>
        <begin position="252"/>
        <end position="320"/>
    </location>
</feature>
<name>G8JTE0_ERECY</name>
<dbReference type="GeneID" id="11471261"/>
<evidence type="ECO:0000259" key="1">
    <source>
        <dbReference type="Pfam" id="PF14611"/>
    </source>
</evidence>
<dbReference type="Pfam" id="PF20777">
    <property type="entry name" value="KH_SLS1_2"/>
    <property type="match status" value="1"/>
</dbReference>
<feature type="domain" description="SLS1 C-terminal" evidence="4">
    <location>
        <begin position="428"/>
        <end position="741"/>
    </location>
</feature>
<dbReference type="Pfam" id="PF14611">
    <property type="entry name" value="KH_SLS1_1"/>
    <property type="match status" value="1"/>
</dbReference>
<keyword evidence="6" id="KW-1185">Reference proteome</keyword>
<feature type="domain" description="SLS1 N-terminal" evidence="2">
    <location>
        <begin position="167"/>
        <end position="244"/>
    </location>
</feature>
<dbReference type="HOGENOM" id="CLU_390400_0_0_1"/>
<dbReference type="FunCoup" id="G8JTE0">
    <property type="interactions" value="47"/>
</dbReference>
<dbReference type="OMA" id="LWFELDE"/>
<dbReference type="InterPro" id="IPR048401">
    <property type="entry name" value="SLS1_C"/>
</dbReference>
<dbReference type="GO" id="GO:0005743">
    <property type="term" value="C:mitochondrial inner membrane"/>
    <property type="evidence" value="ECO:0007669"/>
    <property type="project" value="InterPro"/>
</dbReference>
<dbReference type="eggNOG" id="ENOG502QUD1">
    <property type="taxonomic scope" value="Eukaryota"/>
</dbReference>
<dbReference type="EMBL" id="CP002500">
    <property type="protein sequence ID" value="AET39293.1"/>
    <property type="molecule type" value="Genomic_DNA"/>
</dbReference>
<protein>
    <submittedName>
        <fullName evidence="5">Uncharacterized protein</fullName>
    </submittedName>
</protein>
<sequence length="742" mass="85919">MLKQNKAYGKLWQSMNSLIRVNHSQTALRYHSSNGSICKTDVEQIQEATPEHKNPIGHYPENEINTVQSEPYIKPNSGQKLQPENDHFLVLDPQQTGILKKRSIPTYFKQNQQKRLSILQGMEINPSFSAKGSNAKKNSATAKKFSSDDLLRAIEHQRKNLLEFESLVSNDQLQKAIHDMKPISSALKMSQKRYEQLKNSLEIAYTLPQLKQYCKRYNSYKTSRLSKKKLIQKIMDEFWECQIDESVNELDDLILEQVMDVTQRDMYLLLLTDNGKILQNLARIGATIAAVLAENKIIVRGTRPMIRYVEVSIANILNNISSQYVSMQDFIEEHSEIDKNKTSCQFTPQQIIELVQKEGSSYFEEVSDENGKDIFLLSALGEKRVATSKKLLLWALDYKPQVTQDVIFCGSQDKNMLCYAKYPVSNTDWFDWISKKENWFRLQRIRPKNPVDASSTEPRQLVLSDDTVNKVHLFCIEEKANNVSPITNNAAESKSVSVTLGQILTNEHDSKQLFQAQIPQTSTKILKLPLYDGLASPDELFNVDQHQYFIQLKFIPELSALNFKHNIPPLELWFALNDEDGVEKDSIRCINHLEERSMILQAPELYHDFKITMDHVSEMVPLEREEKMNWIEEHQPGLKEYLDKMRLDLNSKYQSRNQVLPEELSLNIKLENGENTYAKYRYLTMNYRRVLNLKYMDKHLVQFSNVNGGNLGGTFSQIEFIGGELLDYHKFSSFIKDVTRFH</sequence>
<dbReference type="RefSeq" id="XP_003646110.1">
    <property type="nucleotide sequence ID" value="XM_003646062.1"/>
</dbReference>
<proteinExistence type="predicted"/>
<evidence type="ECO:0000313" key="6">
    <source>
        <dbReference type="Proteomes" id="UP000006790"/>
    </source>
</evidence>
<dbReference type="InterPro" id="IPR048748">
    <property type="entry name" value="SLS1_KH2"/>
</dbReference>
<dbReference type="InterPro" id="IPR048400">
    <property type="entry name" value="SLS1_N"/>
</dbReference>
<accession>G8JTE0</accession>
<gene>
    <name evidence="5" type="ordered locus">Ecym_4226</name>
</gene>
<dbReference type="OrthoDB" id="5392646at2759"/>
<feature type="domain" description="SLS1 second KH" evidence="3">
    <location>
        <begin position="342"/>
        <end position="395"/>
    </location>
</feature>
<dbReference type="InterPro" id="IPR032741">
    <property type="entry name" value="Sls1_KH-1"/>
</dbReference>
<dbReference type="Pfam" id="PF20776">
    <property type="entry name" value="SLS1_N"/>
    <property type="match status" value="1"/>
</dbReference>
<evidence type="ECO:0000259" key="2">
    <source>
        <dbReference type="Pfam" id="PF20776"/>
    </source>
</evidence>
<evidence type="ECO:0000259" key="3">
    <source>
        <dbReference type="Pfam" id="PF20777"/>
    </source>
</evidence>
<dbReference type="KEGG" id="erc:Ecym_4226"/>
<evidence type="ECO:0000313" key="5">
    <source>
        <dbReference type="EMBL" id="AET39293.1"/>
    </source>
</evidence>
<organism evidence="5 6">
    <name type="scientific">Eremothecium cymbalariae (strain CBS 270.75 / DBVPG 7215 / KCTC 17166 / NRRL Y-17582)</name>
    <name type="common">Yeast</name>
    <dbReference type="NCBI Taxonomy" id="931890"/>
    <lineage>
        <taxon>Eukaryota</taxon>
        <taxon>Fungi</taxon>
        <taxon>Dikarya</taxon>
        <taxon>Ascomycota</taxon>
        <taxon>Saccharomycotina</taxon>
        <taxon>Saccharomycetes</taxon>
        <taxon>Saccharomycetales</taxon>
        <taxon>Saccharomycetaceae</taxon>
        <taxon>Eremothecium</taxon>
    </lineage>
</organism>
<dbReference type="Pfam" id="PF20778">
    <property type="entry name" value="SLS1_C"/>
    <property type="match status" value="1"/>
</dbReference>
<reference evidence="6" key="1">
    <citation type="journal article" date="2012" name="G3 (Bethesda)">
        <title>Pichia sorbitophila, an interspecies yeast hybrid reveals early steps of genome resolution following polyploidization.</title>
        <authorList>
            <person name="Leh Louis V."/>
            <person name="Despons L."/>
            <person name="Friedrich A."/>
            <person name="Martin T."/>
            <person name="Durrens P."/>
            <person name="Casaregola S."/>
            <person name="Neuveglise C."/>
            <person name="Fairhead C."/>
            <person name="Marck C."/>
            <person name="Cruz J.A."/>
            <person name="Straub M.L."/>
            <person name="Kugler V."/>
            <person name="Sacerdot C."/>
            <person name="Uzunov Z."/>
            <person name="Thierry A."/>
            <person name="Weiss S."/>
            <person name="Bleykasten C."/>
            <person name="De Montigny J."/>
            <person name="Jacques N."/>
            <person name="Jung P."/>
            <person name="Lemaire M."/>
            <person name="Mallet S."/>
            <person name="Morel G."/>
            <person name="Richard G.F."/>
            <person name="Sarkar A."/>
            <person name="Savel G."/>
            <person name="Schacherer J."/>
            <person name="Seret M.L."/>
            <person name="Talla E."/>
            <person name="Samson G."/>
            <person name="Jubin C."/>
            <person name="Poulain J."/>
            <person name="Vacherie B."/>
            <person name="Barbe V."/>
            <person name="Pelletier E."/>
            <person name="Sherman D.J."/>
            <person name="Westhof E."/>
            <person name="Weissenbach J."/>
            <person name="Baret P.V."/>
            <person name="Wincker P."/>
            <person name="Gaillardin C."/>
            <person name="Dujon B."/>
            <person name="Souciet J.L."/>
        </authorList>
    </citation>
    <scope>NUCLEOTIDE SEQUENCE [LARGE SCALE GENOMIC DNA]</scope>
    <source>
        <strain evidence="6">CBS 270.75 / DBVPG 7215 / KCTC 17166 / NRRL Y-17582</strain>
    </source>
</reference>
<dbReference type="Proteomes" id="UP000006790">
    <property type="component" value="Chromosome 4"/>
</dbReference>